<comment type="caution">
    <text evidence="1">The sequence shown here is derived from an EMBL/GenBank/DDBJ whole genome shotgun (WGS) entry which is preliminary data.</text>
</comment>
<dbReference type="SUPFAM" id="SSF52980">
    <property type="entry name" value="Restriction endonuclease-like"/>
    <property type="match status" value="1"/>
</dbReference>
<accession>J0NHT3</accession>
<evidence type="ECO:0000313" key="1">
    <source>
        <dbReference type="EMBL" id="EJF46619.1"/>
    </source>
</evidence>
<dbReference type="Gene3D" id="3.40.960.10">
    <property type="entry name" value="VSR Endonuclease"/>
    <property type="match status" value="1"/>
</dbReference>
<reference evidence="1 2" key="1">
    <citation type="submission" date="2012-05" db="EMBL/GenBank/DDBJ databases">
        <authorList>
            <person name="Harkins D.M."/>
            <person name="Madupu R."/>
            <person name="Durkin A.S."/>
            <person name="Torralba M."/>
            <person name="Methe B."/>
            <person name="Sutton G.G."/>
            <person name="Nelson K.E."/>
        </authorList>
    </citation>
    <scope>NUCLEOTIDE SEQUENCE [LARGE SCALE GENOMIC DNA]</scope>
    <source>
        <strain evidence="1 2">F0490</strain>
    </source>
</reference>
<dbReference type="Proteomes" id="UP000004578">
    <property type="component" value="Unassembled WGS sequence"/>
</dbReference>
<dbReference type="AlphaFoldDB" id="J0NHT3"/>
<evidence type="ECO:0008006" key="3">
    <source>
        <dbReference type="Google" id="ProtNLM"/>
    </source>
</evidence>
<protein>
    <recommendedName>
        <fullName evidence="3">DUF559 domain-containing protein</fullName>
    </recommendedName>
</protein>
<dbReference type="InterPro" id="IPR011335">
    <property type="entry name" value="Restrct_endonuc-II-like"/>
</dbReference>
<name>J0NHT3_9ACTO</name>
<proteinExistence type="predicted"/>
<gene>
    <name evidence="1" type="ORF">HMPREF1317_0543</name>
</gene>
<organism evidence="1 2">
    <name type="scientific">Schaalia georgiae F0490</name>
    <dbReference type="NCBI Taxonomy" id="1125717"/>
    <lineage>
        <taxon>Bacteria</taxon>
        <taxon>Bacillati</taxon>
        <taxon>Actinomycetota</taxon>
        <taxon>Actinomycetes</taxon>
        <taxon>Actinomycetales</taxon>
        <taxon>Actinomycetaceae</taxon>
        <taxon>Schaalia</taxon>
    </lineage>
</organism>
<evidence type="ECO:0000313" key="2">
    <source>
        <dbReference type="Proteomes" id="UP000004578"/>
    </source>
</evidence>
<dbReference type="EMBL" id="AKFS01000126">
    <property type="protein sequence ID" value="EJF46619.1"/>
    <property type="molecule type" value="Genomic_DNA"/>
</dbReference>
<keyword evidence="2" id="KW-1185">Reference proteome</keyword>
<sequence>MHVRRRSLDSWKMSVPRIEIIRTTHTDRHAVGSSPRMRIRRGFHIRPHPGNTEPWQEWQAVALGRILAVNDTYRGRAVFVGSSALVLHGIPMWVANPDVTLWPYRRRRAYALATVEGTRTVVPQARIRITTVPPIHGPVAVLGGVQTETPVDAAVRLVQGSGVIEGAVAVAMVLHRLARFDRFDLPASRGRVEAVRESMLEALEQSGNRRWRNRARRLIASADGGCDSVLEAVVVWIVRTLTDSVVVTQFEVFADGERYFADIALPELRVIIELDGRGKLGDDLTSFRRAQRRWMVRQQRIEEAGWRVFRLNWHDLNDFVGLRSRIARFLCAAGGVLMSSYEDLWQIPSFESNGPHRRFYA</sequence>